<proteinExistence type="predicted"/>
<evidence type="ECO:0000313" key="2">
    <source>
        <dbReference type="EMBL" id="QCT01724.1"/>
    </source>
</evidence>
<keyword evidence="1" id="KW-1133">Transmembrane helix</keyword>
<dbReference type="RefSeq" id="WP_233281150.1">
    <property type="nucleotide sequence ID" value="NZ_CP040396.1"/>
</dbReference>
<dbReference type="EMBL" id="CP040396">
    <property type="protein sequence ID" value="QCT01724.1"/>
    <property type="molecule type" value="Genomic_DNA"/>
</dbReference>
<sequence length="153" mass="16793">MHSTRNLKHYMLPAVLAGTLAGIFLGLLLKAAEALTSLKVYTLLLNVDYIPVLNQLPLPEAAEFGLHLIVSVGLSLVLAYLLYIRPNPASARQRLGIYALVNTVVGLLLFPTTALSDRTPELFDVPALLIWLLGHVLYGLLLGWLMEKLKPRA</sequence>
<feature type="transmembrane region" description="Helical" evidence="1">
    <location>
        <begin position="95"/>
        <end position="116"/>
    </location>
</feature>
<organism evidence="2 3">
    <name type="scientific">Paenibacillus algicola</name>
    <dbReference type="NCBI Taxonomy" id="2565926"/>
    <lineage>
        <taxon>Bacteria</taxon>
        <taxon>Bacillati</taxon>
        <taxon>Bacillota</taxon>
        <taxon>Bacilli</taxon>
        <taxon>Bacillales</taxon>
        <taxon>Paenibacillaceae</taxon>
        <taxon>Paenibacillus</taxon>
    </lineage>
</organism>
<evidence type="ECO:0008006" key="4">
    <source>
        <dbReference type="Google" id="ProtNLM"/>
    </source>
</evidence>
<evidence type="ECO:0000256" key="1">
    <source>
        <dbReference type="SAM" id="Phobius"/>
    </source>
</evidence>
<reference evidence="2 3" key="1">
    <citation type="submission" date="2019-05" db="EMBL/GenBank/DDBJ databases">
        <authorList>
            <person name="Chen C."/>
        </authorList>
    </citation>
    <scope>NUCLEOTIDE SEQUENCE [LARGE SCALE GENOMIC DNA]</scope>
    <source>
        <strain evidence="2 3">HB172198</strain>
    </source>
</reference>
<keyword evidence="1" id="KW-0812">Transmembrane</keyword>
<keyword evidence="1" id="KW-0472">Membrane</keyword>
<keyword evidence="3" id="KW-1185">Reference proteome</keyword>
<dbReference type="AlphaFoldDB" id="A0A4V1G3M6"/>
<dbReference type="KEGG" id="palo:E6C60_1006"/>
<name>A0A4V1G3M6_9BACL</name>
<feature type="transmembrane region" description="Helical" evidence="1">
    <location>
        <begin position="128"/>
        <end position="146"/>
    </location>
</feature>
<gene>
    <name evidence="2" type="ORF">E6C60_1006</name>
</gene>
<evidence type="ECO:0000313" key="3">
    <source>
        <dbReference type="Proteomes" id="UP000300879"/>
    </source>
</evidence>
<accession>A0A4V1G3M6</accession>
<protein>
    <recommendedName>
        <fullName evidence="4">DUF1440 domain-containing protein</fullName>
    </recommendedName>
</protein>
<feature type="transmembrane region" description="Helical" evidence="1">
    <location>
        <begin position="64"/>
        <end position="83"/>
    </location>
</feature>
<dbReference type="Proteomes" id="UP000300879">
    <property type="component" value="Chromosome"/>
</dbReference>